<sequence>MYFDFNKFNYKLVQTNEQKAYIQRDKKAYLEIVKQWFDNNLDEIINRKWEIEDILFFEDNSDFVKLLKEAEALYEFGFFTSCIALIGISVEDFTKYLVTEAGKNEWQSETQFNRLRLMLESNLISEDSFTLMNDIRKIRNDCLHYSDNFKQKDNMILKGEALSVMNSFKSMLKISIGFKEEMTLDIFEDIAIKAIDEVNDSENKYVKNFDDMIFKQRNALSQLFNLDITVKPGTDLVSRESYYIIEAVDLSYMEITLIDTANGFPVFIDLSDKNIAQIKEMELVKNSLVYAAITSTVDGFGQTAAWTLTRIKKLSRC</sequence>
<dbReference type="Proteomes" id="UP000199050">
    <property type="component" value="Unassembled WGS sequence"/>
</dbReference>
<dbReference type="RefSeq" id="WP_090716508.1">
    <property type="nucleotide sequence ID" value="NZ_FNDX01000025.1"/>
</dbReference>
<proteinExistence type="predicted"/>
<protein>
    <recommendedName>
        <fullName evidence="3">DUF4145 domain-containing protein</fullName>
    </recommendedName>
</protein>
<evidence type="ECO:0000313" key="1">
    <source>
        <dbReference type="EMBL" id="SDJ85291.1"/>
    </source>
</evidence>
<dbReference type="EMBL" id="FNDX01000025">
    <property type="protein sequence ID" value="SDJ85291.1"/>
    <property type="molecule type" value="Genomic_DNA"/>
</dbReference>
<name>A0A1G8X4A6_9BACL</name>
<evidence type="ECO:0000313" key="2">
    <source>
        <dbReference type="Proteomes" id="UP000199050"/>
    </source>
</evidence>
<reference evidence="2" key="1">
    <citation type="submission" date="2016-10" db="EMBL/GenBank/DDBJ databases">
        <authorList>
            <person name="Varghese N."/>
            <person name="Submissions S."/>
        </authorList>
    </citation>
    <scope>NUCLEOTIDE SEQUENCE [LARGE SCALE GENOMIC DNA]</scope>
    <source>
        <strain evidence="2">CGMCC 1.11012</strain>
    </source>
</reference>
<organism evidence="1 2">
    <name type="scientific">Paenibacillus typhae</name>
    <dbReference type="NCBI Taxonomy" id="1174501"/>
    <lineage>
        <taxon>Bacteria</taxon>
        <taxon>Bacillati</taxon>
        <taxon>Bacillota</taxon>
        <taxon>Bacilli</taxon>
        <taxon>Bacillales</taxon>
        <taxon>Paenibacillaceae</taxon>
        <taxon>Paenibacillus</taxon>
    </lineage>
</organism>
<dbReference type="OrthoDB" id="2678555at2"/>
<keyword evidence="2" id="KW-1185">Reference proteome</keyword>
<accession>A0A1G8X4A6</accession>
<evidence type="ECO:0008006" key="3">
    <source>
        <dbReference type="Google" id="ProtNLM"/>
    </source>
</evidence>
<gene>
    <name evidence="1" type="ORF">SAMN05216192_12579</name>
</gene>
<dbReference type="AlphaFoldDB" id="A0A1G8X4A6"/>